<protein>
    <submittedName>
        <fullName evidence="2">Uncharacterized protein</fullName>
    </submittedName>
</protein>
<dbReference type="EMBL" id="CP022743">
    <property type="protein sequence ID" value="ASU32257.1"/>
    <property type="molecule type" value="Genomic_DNA"/>
</dbReference>
<reference evidence="2 3" key="1">
    <citation type="submission" date="2017-08" db="EMBL/GenBank/DDBJ databases">
        <title>Complete genome sequence of Mucilaginibacter sp. strain BJC16-A31.</title>
        <authorList>
            <consortium name="Henan University of Science and Technology"/>
            <person name="You X."/>
        </authorList>
    </citation>
    <scope>NUCLEOTIDE SEQUENCE [LARGE SCALE GENOMIC DNA]</scope>
    <source>
        <strain evidence="2 3">BJC16-A31</strain>
    </source>
</reference>
<accession>A0A223NQZ3</accession>
<name>A0A223NQZ3_9SPHI</name>
<keyword evidence="1" id="KW-1133">Transmembrane helix</keyword>
<feature type="transmembrane region" description="Helical" evidence="1">
    <location>
        <begin position="5"/>
        <end position="24"/>
    </location>
</feature>
<feature type="transmembrane region" description="Helical" evidence="1">
    <location>
        <begin position="102"/>
        <end position="125"/>
    </location>
</feature>
<evidence type="ECO:0000256" key="1">
    <source>
        <dbReference type="SAM" id="Phobius"/>
    </source>
</evidence>
<feature type="transmembrane region" description="Helical" evidence="1">
    <location>
        <begin position="30"/>
        <end position="45"/>
    </location>
</feature>
<dbReference type="Proteomes" id="UP000215002">
    <property type="component" value="Chromosome"/>
</dbReference>
<keyword evidence="1" id="KW-0812">Transmembrane</keyword>
<gene>
    <name evidence="2" type="ORF">MuYL_0354</name>
</gene>
<organism evidence="2 3">
    <name type="scientific">Mucilaginibacter xinganensis</name>
    <dbReference type="NCBI Taxonomy" id="1234841"/>
    <lineage>
        <taxon>Bacteria</taxon>
        <taxon>Pseudomonadati</taxon>
        <taxon>Bacteroidota</taxon>
        <taxon>Sphingobacteriia</taxon>
        <taxon>Sphingobacteriales</taxon>
        <taxon>Sphingobacteriaceae</taxon>
        <taxon>Mucilaginibacter</taxon>
    </lineage>
</organism>
<evidence type="ECO:0000313" key="3">
    <source>
        <dbReference type="Proteomes" id="UP000215002"/>
    </source>
</evidence>
<dbReference type="RefSeq" id="WP_094568879.1">
    <property type="nucleotide sequence ID" value="NZ_CP022743.1"/>
</dbReference>
<dbReference type="OrthoDB" id="797097at2"/>
<sequence length="133" mass="14576">MNWKLIFQLSIFGLIMAFGTVSLIPQNVEPAFWLVIFVFSAWVIARACPNKYFLHGFVTGLVNCVWITAVHFLFFQKYTAGHPQMDTLVNDMPASFSTHPRIAMALAGLALGILSAIIAGIFALVGSKIVSKG</sequence>
<dbReference type="AlphaFoldDB" id="A0A223NQZ3"/>
<feature type="transmembrane region" description="Helical" evidence="1">
    <location>
        <begin position="52"/>
        <end position="75"/>
    </location>
</feature>
<dbReference type="KEGG" id="muc:MuYL_0354"/>
<keyword evidence="3" id="KW-1185">Reference proteome</keyword>
<proteinExistence type="predicted"/>
<keyword evidence="1" id="KW-0472">Membrane</keyword>
<evidence type="ECO:0000313" key="2">
    <source>
        <dbReference type="EMBL" id="ASU32257.1"/>
    </source>
</evidence>